<dbReference type="AlphaFoldDB" id="A0A1R3K322"/>
<accession>A0A1R3K322</accession>
<dbReference type="PROSITE" id="PS50893">
    <property type="entry name" value="ABC_TRANSPORTER_2"/>
    <property type="match status" value="1"/>
</dbReference>
<keyword evidence="5" id="KW-0472">Membrane</keyword>
<dbReference type="GO" id="GO:0005886">
    <property type="term" value="C:plasma membrane"/>
    <property type="evidence" value="ECO:0007669"/>
    <property type="project" value="TreeGrafter"/>
</dbReference>
<dbReference type="Gene3D" id="3.20.20.70">
    <property type="entry name" value="Aldolase class I"/>
    <property type="match status" value="1"/>
</dbReference>
<evidence type="ECO:0000259" key="7">
    <source>
        <dbReference type="PROSITE" id="PS50893"/>
    </source>
</evidence>
<gene>
    <name evidence="8" type="ORF">COLO4_11824</name>
</gene>
<dbReference type="InterPro" id="IPR039421">
    <property type="entry name" value="Type_1_exporter"/>
</dbReference>
<comment type="caution">
    <text evidence="8">The sequence shown here is derived from an EMBL/GenBank/DDBJ whole genome shotgun (WGS) entry which is preliminary data.</text>
</comment>
<dbReference type="PANTHER" id="PTHR24222:SF76">
    <property type="entry name" value="MYCOBACTIN IMPORT ATP-BINDING_PERMEASE PROTEIN IRTB"/>
    <property type="match status" value="1"/>
</dbReference>
<evidence type="ECO:0000313" key="9">
    <source>
        <dbReference type="Proteomes" id="UP000187203"/>
    </source>
</evidence>
<dbReference type="InterPro" id="IPR003830">
    <property type="entry name" value="ComA_synth"/>
</dbReference>
<organism evidence="8 9">
    <name type="scientific">Corchorus olitorius</name>
    <dbReference type="NCBI Taxonomy" id="93759"/>
    <lineage>
        <taxon>Eukaryota</taxon>
        <taxon>Viridiplantae</taxon>
        <taxon>Streptophyta</taxon>
        <taxon>Embryophyta</taxon>
        <taxon>Tracheophyta</taxon>
        <taxon>Spermatophyta</taxon>
        <taxon>Magnoliopsida</taxon>
        <taxon>eudicotyledons</taxon>
        <taxon>Gunneridae</taxon>
        <taxon>Pentapetalae</taxon>
        <taxon>rosids</taxon>
        <taxon>malvids</taxon>
        <taxon>Malvales</taxon>
        <taxon>Malvaceae</taxon>
        <taxon>Grewioideae</taxon>
        <taxon>Apeibeae</taxon>
        <taxon>Corchorus</taxon>
    </lineage>
</organism>
<proteinExistence type="inferred from homology"/>
<dbReference type="Pfam" id="PF00005">
    <property type="entry name" value="ABC_tran"/>
    <property type="match status" value="1"/>
</dbReference>
<dbReference type="SUPFAM" id="SSF52540">
    <property type="entry name" value="P-loop containing nucleoside triphosphate hydrolases"/>
    <property type="match status" value="1"/>
</dbReference>
<dbReference type="InterPro" id="IPR027417">
    <property type="entry name" value="P-loop_NTPase"/>
</dbReference>
<evidence type="ECO:0000256" key="3">
    <source>
        <dbReference type="ARBA" id="ARBA00022692"/>
    </source>
</evidence>
<dbReference type="Pfam" id="PF02679">
    <property type="entry name" value="ComA"/>
    <property type="match status" value="1"/>
</dbReference>
<evidence type="ECO:0000256" key="4">
    <source>
        <dbReference type="ARBA" id="ARBA00022989"/>
    </source>
</evidence>
<dbReference type="InterPro" id="IPR036112">
    <property type="entry name" value="ComA_synth_sf"/>
</dbReference>
<evidence type="ECO:0000256" key="1">
    <source>
        <dbReference type="ARBA" id="ARBA00004141"/>
    </source>
</evidence>
<dbReference type="Proteomes" id="UP000187203">
    <property type="component" value="Unassembled WGS sequence"/>
</dbReference>
<sequence>MSDIPVDIEVDVVSEELDCTDDPEVAVVTQIEPASQQQPTAGRRGNSKQAQPQVVDKLPRKRACTSNVWEHATKFDLNGELFEDYSRVETPSAASESSNSAQSTSHRLMDMDQGDMGFNAMAFFMQHQKASGQEARKSELEIYLQEEPEKNADTTAVVSDLPHLVDIGLSILLHCLDLCQAAPNLAAIAKGRAAAANIFSMIGTSMIETDSKKPSRQADGEAVLPEVAGDIEFCEVCFAYPSWPNMVFENLSFSIVAGKTFAFVGPSGSGKSTIISLVQRFYEPTFGRILLDGHDLKNLQLKWLTEQIGLVSQEPALFDTTIAGNILLGKEDADMEQVILAAKAANAHSFIEELPDRYNTQHIDSPDNNPEANKEKHNVYVSTGDWAEHVLRKGPSAVKYYVEKFKQMGFDTIELNVTSLEVPEETPLRYVRLIKSGGLKAKNLLGENERTSLHTPILL</sequence>
<evidence type="ECO:0000313" key="8">
    <source>
        <dbReference type="EMBL" id="OMP01490.1"/>
    </source>
</evidence>
<dbReference type="PANTHER" id="PTHR24222">
    <property type="entry name" value="ABC TRANSPORTER B FAMILY"/>
    <property type="match status" value="1"/>
</dbReference>
<dbReference type="InterPro" id="IPR036640">
    <property type="entry name" value="ABC1_TM_sf"/>
</dbReference>
<dbReference type="GO" id="GO:0016887">
    <property type="term" value="F:ATP hydrolysis activity"/>
    <property type="evidence" value="ECO:0007669"/>
    <property type="project" value="InterPro"/>
</dbReference>
<dbReference type="STRING" id="93759.A0A1R3K322"/>
<evidence type="ECO:0000256" key="2">
    <source>
        <dbReference type="ARBA" id="ARBA00010424"/>
    </source>
</evidence>
<evidence type="ECO:0000256" key="5">
    <source>
        <dbReference type="ARBA" id="ARBA00023136"/>
    </source>
</evidence>
<dbReference type="SUPFAM" id="SSF102110">
    <property type="entry name" value="(2r)-phospho-3-sulfolactate synthase ComA"/>
    <property type="match status" value="1"/>
</dbReference>
<protein>
    <submittedName>
        <fullName evidence="8">ABC transporter-like protein</fullName>
    </submittedName>
</protein>
<evidence type="ECO:0000256" key="6">
    <source>
        <dbReference type="SAM" id="MobiDB-lite"/>
    </source>
</evidence>
<keyword evidence="3" id="KW-0812">Transmembrane</keyword>
<dbReference type="Gene3D" id="1.20.1560.10">
    <property type="entry name" value="ABC transporter type 1, transmembrane domain"/>
    <property type="match status" value="1"/>
</dbReference>
<dbReference type="GO" id="GO:0005524">
    <property type="term" value="F:ATP binding"/>
    <property type="evidence" value="ECO:0007669"/>
    <property type="project" value="InterPro"/>
</dbReference>
<comment type="subcellular location">
    <subcellularLocation>
        <location evidence="1">Membrane</location>
        <topology evidence="1">Multi-pass membrane protein</topology>
    </subcellularLocation>
</comment>
<feature type="domain" description="ABC transporter" evidence="7">
    <location>
        <begin position="231"/>
        <end position="459"/>
    </location>
</feature>
<feature type="region of interest" description="Disordered" evidence="6">
    <location>
        <begin position="32"/>
        <end position="57"/>
    </location>
</feature>
<keyword evidence="4" id="KW-1133">Transmembrane helix</keyword>
<dbReference type="Gene3D" id="3.40.50.300">
    <property type="entry name" value="P-loop containing nucleotide triphosphate hydrolases"/>
    <property type="match status" value="1"/>
</dbReference>
<name>A0A1R3K322_9ROSI</name>
<dbReference type="GO" id="GO:0042626">
    <property type="term" value="F:ATPase-coupled transmembrane transporter activity"/>
    <property type="evidence" value="ECO:0007669"/>
    <property type="project" value="TreeGrafter"/>
</dbReference>
<keyword evidence="9" id="KW-1185">Reference proteome</keyword>
<dbReference type="OrthoDB" id="1925018at2759"/>
<comment type="similarity">
    <text evidence="2">Belongs to the phosphosulfolactate synthase family.</text>
</comment>
<dbReference type="EMBL" id="AWUE01014764">
    <property type="protein sequence ID" value="OMP01490.1"/>
    <property type="molecule type" value="Genomic_DNA"/>
</dbReference>
<dbReference type="InterPro" id="IPR003439">
    <property type="entry name" value="ABC_transporter-like_ATP-bd"/>
</dbReference>
<dbReference type="InterPro" id="IPR013785">
    <property type="entry name" value="Aldolase_TIM"/>
</dbReference>
<reference evidence="9" key="1">
    <citation type="submission" date="2013-09" db="EMBL/GenBank/DDBJ databases">
        <title>Corchorus olitorius genome sequencing.</title>
        <authorList>
            <person name="Alam M."/>
            <person name="Haque M.S."/>
            <person name="Islam M.S."/>
            <person name="Emdad E.M."/>
            <person name="Islam M.M."/>
            <person name="Ahmed B."/>
            <person name="Halim A."/>
            <person name="Hossen Q.M.M."/>
            <person name="Hossain M.Z."/>
            <person name="Ahmed R."/>
            <person name="Khan M.M."/>
            <person name="Islam R."/>
            <person name="Rashid M.M."/>
            <person name="Khan S.A."/>
            <person name="Rahman M.S."/>
            <person name="Alam M."/>
            <person name="Yahiya A.S."/>
            <person name="Khan M.S."/>
            <person name="Azam M.S."/>
            <person name="Haque T."/>
            <person name="Lashkar M.Z.H."/>
            <person name="Akhand A.I."/>
            <person name="Morshed G."/>
            <person name="Roy S."/>
            <person name="Uddin K.S."/>
            <person name="Rabeya T."/>
            <person name="Hossain A.S."/>
            <person name="Chowdhury A."/>
            <person name="Snigdha A.R."/>
            <person name="Mortoza M.S."/>
            <person name="Matin S.A."/>
            <person name="Hoque S.M.E."/>
            <person name="Islam M.K."/>
            <person name="Roy D.K."/>
            <person name="Haider R."/>
            <person name="Moosa M.M."/>
            <person name="Elias S.M."/>
            <person name="Hasan A.M."/>
            <person name="Jahan S."/>
            <person name="Shafiuddin M."/>
            <person name="Mahmood N."/>
            <person name="Shommy N.S."/>
        </authorList>
    </citation>
    <scope>NUCLEOTIDE SEQUENCE [LARGE SCALE GENOMIC DNA]</scope>
    <source>
        <strain evidence="9">cv. O-4</strain>
    </source>
</reference>